<protein>
    <recommendedName>
        <fullName evidence="3">Ubiquitin-like domain-containing protein</fullName>
    </recommendedName>
</protein>
<dbReference type="Proteomes" id="UP000281553">
    <property type="component" value="Unassembled WGS sequence"/>
</dbReference>
<accession>A0A3P6RGS8</accession>
<dbReference type="EMBL" id="UYRU01018758">
    <property type="protein sequence ID" value="VDK53920.1"/>
    <property type="molecule type" value="Genomic_DNA"/>
</dbReference>
<gene>
    <name evidence="1" type="ORF">DILT_LOCUS1998</name>
</gene>
<evidence type="ECO:0000313" key="2">
    <source>
        <dbReference type="Proteomes" id="UP000281553"/>
    </source>
</evidence>
<sequence length="84" mass="9347">MRRLRRVFCWCVSAGPWYKNMKIFVKTQSYANEPGRRRDSKSEADDPGEDGHLGIVAGALLENCEMLLEYDIADGSPLQLVGGG</sequence>
<keyword evidence="2" id="KW-1185">Reference proteome</keyword>
<evidence type="ECO:0000313" key="1">
    <source>
        <dbReference type="EMBL" id="VDK53920.1"/>
    </source>
</evidence>
<proteinExistence type="predicted"/>
<name>A0A3P6RGS8_DIBLA</name>
<reference evidence="1 2" key="1">
    <citation type="submission" date="2018-11" db="EMBL/GenBank/DDBJ databases">
        <authorList>
            <consortium name="Pathogen Informatics"/>
        </authorList>
    </citation>
    <scope>NUCLEOTIDE SEQUENCE [LARGE SCALE GENOMIC DNA]</scope>
</reference>
<organism evidence="1 2">
    <name type="scientific">Dibothriocephalus latus</name>
    <name type="common">Fish tapeworm</name>
    <name type="synonym">Diphyllobothrium latum</name>
    <dbReference type="NCBI Taxonomy" id="60516"/>
    <lineage>
        <taxon>Eukaryota</taxon>
        <taxon>Metazoa</taxon>
        <taxon>Spiralia</taxon>
        <taxon>Lophotrochozoa</taxon>
        <taxon>Platyhelminthes</taxon>
        <taxon>Cestoda</taxon>
        <taxon>Eucestoda</taxon>
        <taxon>Diphyllobothriidea</taxon>
        <taxon>Diphyllobothriidae</taxon>
        <taxon>Dibothriocephalus</taxon>
    </lineage>
</organism>
<dbReference type="AlphaFoldDB" id="A0A3P6RGS8"/>
<evidence type="ECO:0008006" key="3">
    <source>
        <dbReference type="Google" id="ProtNLM"/>
    </source>
</evidence>